<protein>
    <recommendedName>
        <fullName evidence="2">Exo-alpha-sialidase</fullName>
    </recommendedName>
</protein>
<accession>X1RDK5</accession>
<evidence type="ECO:0008006" key="2">
    <source>
        <dbReference type="Google" id="ProtNLM"/>
    </source>
</evidence>
<dbReference type="AlphaFoldDB" id="X1RDK5"/>
<feature type="non-terminal residue" evidence="1">
    <location>
        <position position="297"/>
    </location>
</feature>
<organism evidence="1">
    <name type="scientific">marine sediment metagenome</name>
    <dbReference type="NCBI Taxonomy" id="412755"/>
    <lineage>
        <taxon>unclassified sequences</taxon>
        <taxon>metagenomes</taxon>
        <taxon>ecological metagenomes</taxon>
    </lineage>
</organism>
<dbReference type="EMBL" id="BARW01014678">
    <property type="protein sequence ID" value="GAI78653.1"/>
    <property type="molecule type" value="Genomic_DNA"/>
</dbReference>
<gene>
    <name evidence="1" type="ORF">S12H4_25954</name>
</gene>
<proteinExistence type="predicted"/>
<reference evidence="1" key="1">
    <citation type="journal article" date="2014" name="Front. Microbiol.">
        <title>High frequency of phylogenetically diverse reductive dehalogenase-homologous genes in deep subseafloor sedimentary metagenomes.</title>
        <authorList>
            <person name="Kawai M."/>
            <person name="Futagami T."/>
            <person name="Toyoda A."/>
            <person name="Takaki Y."/>
            <person name="Nishi S."/>
            <person name="Hori S."/>
            <person name="Arai W."/>
            <person name="Tsubouchi T."/>
            <person name="Morono Y."/>
            <person name="Uchiyama I."/>
            <person name="Ito T."/>
            <person name="Fujiyama A."/>
            <person name="Inagaki F."/>
            <person name="Takami H."/>
        </authorList>
    </citation>
    <scope>NUCLEOTIDE SEQUENCE</scope>
    <source>
        <strain evidence="1">Expedition CK06-06</strain>
    </source>
</reference>
<name>X1RDK5_9ZZZZ</name>
<comment type="caution">
    <text evidence="1">The sequence shown here is derived from an EMBL/GenBank/DDBJ whole genome shotgun (WGS) entry which is preliminary data.</text>
</comment>
<feature type="non-terminal residue" evidence="1">
    <location>
        <position position="1"/>
    </location>
</feature>
<sequence>VWGLGTDEHGIAYNYSTDGGDTWLGPSVAYEHGVIMPGSWLLCSIGANPNNGNMWVAFNFDISGDGSMDMVALRWEASTNTWAIDTVANATSVHPYACPAVVVDYNDIPHIIFQENHSNTGGLTGLTVFYSSGPFGQLYYTYRLGANNWLTPVKIMPPGVATARNYCSGHPSAGIATDNTIYFTTSLPESASAVDTSAYGNFNIHYTEISPYTGALSYGGQVSSIPPTNDSTNALYAHITYHVPLGGEVPAEMQGPGITWCQMVNNIQPADVYYTHSDTLVPVEETKTISSSSPIKL</sequence>
<evidence type="ECO:0000313" key="1">
    <source>
        <dbReference type="EMBL" id="GAI78653.1"/>
    </source>
</evidence>